<dbReference type="eggNOG" id="KOG4552">
    <property type="taxonomic scope" value="Eukaryota"/>
</dbReference>
<comment type="cofactor">
    <cofactor evidence="2">
        <name>FAD</name>
        <dbReference type="ChEBI" id="CHEBI:57692"/>
    </cofactor>
</comment>
<dbReference type="GO" id="GO:0033787">
    <property type="term" value="F:cyanocobalamin reductase (cyanide-eliminating) (NADP+) activity"/>
    <property type="evidence" value="ECO:0007669"/>
    <property type="project" value="TreeGrafter"/>
</dbReference>
<keyword evidence="9" id="KW-0521">NADP</keyword>
<dbReference type="GO" id="GO:0009235">
    <property type="term" value="P:cobalamin metabolic process"/>
    <property type="evidence" value="ECO:0007669"/>
    <property type="project" value="TreeGrafter"/>
</dbReference>
<reference evidence="13" key="1">
    <citation type="journal article" date="2010" name="Nature">
        <title>The Amphimedon queenslandica genome and the evolution of animal complexity.</title>
        <authorList>
            <person name="Srivastava M."/>
            <person name="Simakov O."/>
            <person name="Chapman J."/>
            <person name="Fahey B."/>
            <person name="Gauthier M.E."/>
            <person name="Mitros T."/>
            <person name="Richards G.S."/>
            <person name="Conaco C."/>
            <person name="Dacre M."/>
            <person name="Hellsten U."/>
            <person name="Larroux C."/>
            <person name="Putnam N.H."/>
            <person name="Stanke M."/>
            <person name="Adamska M."/>
            <person name="Darling A."/>
            <person name="Degnan S.M."/>
            <person name="Oakley T.H."/>
            <person name="Plachetzki D.C."/>
            <person name="Zhai Y."/>
            <person name="Adamski M."/>
            <person name="Calcino A."/>
            <person name="Cummins S.F."/>
            <person name="Goodstein D.M."/>
            <person name="Harris C."/>
            <person name="Jackson D.J."/>
            <person name="Leys S.P."/>
            <person name="Shu S."/>
            <person name="Woodcroft B.J."/>
            <person name="Vervoort M."/>
            <person name="Kosik K.S."/>
            <person name="Manning G."/>
            <person name="Degnan B.M."/>
            <person name="Rokhsar D.S."/>
        </authorList>
    </citation>
    <scope>NUCLEOTIDE SEQUENCE [LARGE SCALE GENOMIC DNA]</scope>
</reference>
<dbReference type="STRING" id="400682.A0A1X7UBS9"/>
<dbReference type="AlphaFoldDB" id="A0A1X7UBS9"/>
<evidence type="ECO:0000256" key="4">
    <source>
        <dbReference type="ARBA" id="ARBA00007762"/>
    </source>
</evidence>
<evidence type="ECO:0000313" key="12">
    <source>
        <dbReference type="EnsemblMetazoa" id="Aqu2.1.25398_001"/>
    </source>
</evidence>
<evidence type="ECO:0000256" key="11">
    <source>
        <dbReference type="ARBA" id="ARBA00031313"/>
    </source>
</evidence>
<dbReference type="GO" id="GO:0005737">
    <property type="term" value="C:cytoplasm"/>
    <property type="evidence" value="ECO:0007669"/>
    <property type="project" value="UniProtKB-SubCell"/>
</dbReference>
<proteinExistence type="inferred from homology"/>
<evidence type="ECO:0000256" key="5">
    <source>
        <dbReference type="ARBA" id="ARBA00022490"/>
    </source>
</evidence>
<keyword evidence="6" id="KW-0285">Flavoprotein</keyword>
<dbReference type="EnsemblMetazoa" id="Aqu2.1.25398_001">
    <property type="protein sequence ID" value="Aqu2.1.25398_001"/>
    <property type="gene ID" value="Aqu2.1.25398"/>
</dbReference>
<gene>
    <name evidence="12" type="primary">100641773</name>
</gene>
<dbReference type="OrthoDB" id="409189at2759"/>
<keyword evidence="7" id="KW-0288">FMN</keyword>
<sequence>MASFREGILKDVLAEFDRVLPGKGLEAHPFKIQWYNDKVSDSFKLPYNGDTLAVLIISAPKMFEELLKPFILGGKYKREGFNALKDEENERKEEGGSDPLDQCFRDVFNKLQTHFSQYKTTFIQDYELHHNRRPKILLQTAGHVSGSAYYYQRGDVPRAPWGEDKPIYGVSVHPRYGGWFAFRGVLIFEDIRVKGEELEYKDPIDCVSKREKRIELLEEFNYHWEEWRYRDILDGGDVEDRYSEEQKEYFGTLPKDRHKLVQKWREREGEEDVRS</sequence>
<keyword evidence="8" id="KW-0274">FAD</keyword>
<evidence type="ECO:0000256" key="8">
    <source>
        <dbReference type="ARBA" id="ARBA00022827"/>
    </source>
</evidence>
<comment type="subcellular location">
    <subcellularLocation>
        <location evidence="3">Cytoplasm</location>
    </subcellularLocation>
</comment>
<comment type="similarity">
    <text evidence="4">Belongs to the MMACHC family.</text>
</comment>
<name>A0A1X7UBS9_AMPQE</name>
<evidence type="ECO:0000256" key="10">
    <source>
        <dbReference type="ARBA" id="ARBA00023002"/>
    </source>
</evidence>
<dbReference type="Pfam" id="PF16690">
    <property type="entry name" value="MMACHC"/>
    <property type="match status" value="1"/>
</dbReference>
<dbReference type="KEGG" id="aqu:100641773"/>
<evidence type="ECO:0000256" key="6">
    <source>
        <dbReference type="ARBA" id="ARBA00022630"/>
    </source>
</evidence>
<comment type="cofactor">
    <cofactor evidence="1">
        <name>FMN</name>
        <dbReference type="ChEBI" id="CHEBI:58210"/>
    </cofactor>
</comment>
<protein>
    <recommendedName>
        <fullName evidence="11">Cyanocobalamin reductase (cyanide-eliminating)</fullName>
    </recommendedName>
</protein>
<evidence type="ECO:0000256" key="7">
    <source>
        <dbReference type="ARBA" id="ARBA00022643"/>
    </source>
</evidence>
<evidence type="ECO:0000256" key="2">
    <source>
        <dbReference type="ARBA" id="ARBA00001974"/>
    </source>
</evidence>
<accession>A0A1X7UBS9</accession>
<dbReference type="CDD" id="cd12959">
    <property type="entry name" value="MMACHC-like"/>
    <property type="match status" value="1"/>
</dbReference>
<dbReference type="InParanoid" id="A0A1X7UBS9"/>
<reference evidence="12" key="2">
    <citation type="submission" date="2017-05" db="UniProtKB">
        <authorList>
            <consortium name="EnsemblMetazoa"/>
        </authorList>
    </citation>
    <scope>IDENTIFICATION</scope>
</reference>
<organism evidence="12">
    <name type="scientific">Amphimedon queenslandica</name>
    <name type="common">Sponge</name>
    <dbReference type="NCBI Taxonomy" id="400682"/>
    <lineage>
        <taxon>Eukaryota</taxon>
        <taxon>Metazoa</taxon>
        <taxon>Porifera</taxon>
        <taxon>Demospongiae</taxon>
        <taxon>Heteroscleromorpha</taxon>
        <taxon>Haplosclerida</taxon>
        <taxon>Niphatidae</taxon>
        <taxon>Amphimedon</taxon>
    </lineage>
</organism>
<dbReference type="PANTHER" id="PTHR31457">
    <property type="entry name" value="METHYLMALONIC ACIDURIA AND HOMOCYSTINURIA TYPE C PROTEIN"/>
    <property type="match status" value="1"/>
</dbReference>
<dbReference type="InterPro" id="IPR032037">
    <property type="entry name" value="MMACHC"/>
</dbReference>
<dbReference type="FunCoup" id="A0A1X7UBS9">
    <property type="interactions" value="26"/>
</dbReference>
<keyword evidence="10" id="KW-0560">Oxidoreductase</keyword>
<evidence type="ECO:0000256" key="9">
    <source>
        <dbReference type="ARBA" id="ARBA00022857"/>
    </source>
</evidence>
<evidence type="ECO:0000256" key="3">
    <source>
        <dbReference type="ARBA" id="ARBA00004496"/>
    </source>
</evidence>
<dbReference type="GO" id="GO:0032451">
    <property type="term" value="F:demethylase activity"/>
    <property type="evidence" value="ECO:0007669"/>
    <property type="project" value="TreeGrafter"/>
</dbReference>
<dbReference type="OMA" id="FQVGWYN"/>
<dbReference type="GO" id="GO:0071949">
    <property type="term" value="F:FAD binding"/>
    <property type="evidence" value="ECO:0007669"/>
    <property type="project" value="TreeGrafter"/>
</dbReference>
<evidence type="ECO:0000313" key="13">
    <source>
        <dbReference type="Proteomes" id="UP000007879"/>
    </source>
</evidence>
<keyword evidence="13" id="KW-1185">Reference proteome</keyword>
<evidence type="ECO:0000256" key="1">
    <source>
        <dbReference type="ARBA" id="ARBA00001917"/>
    </source>
</evidence>
<dbReference type="Proteomes" id="UP000007879">
    <property type="component" value="Unassembled WGS sequence"/>
</dbReference>
<dbReference type="EnsemblMetazoa" id="XM_011407201.2">
    <property type="protein sequence ID" value="XP_011405503.1"/>
    <property type="gene ID" value="LOC100641773"/>
</dbReference>
<dbReference type="PANTHER" id="PTHR31457:SF2">
    <property type="entry name" value="CYANOCOBALAMIN REDUCTASE _ ALKYLCOBALAMIN DEALKYLASE"/>
    <property type="match status" value="1"/>
</dbReference>
<keyword evidence="5" id="KW-0963">Cytoplasm</keyword>